<dbReference type="RefSeq" id="WP_247340280.1">
    <property type="nucleotide sequence ID" value="NZ_CP095550.1"/>
</dbReference>
<keyword evidence="3 5" id="KW-1133">Transmembrane helix</keyword>
<dbReference type="EMBL" id="JBHUIK010000004">
    <property type="protein sequence ID" value="MFD2215573.1"/>
    <property type="molecule type" value="Genomic_DNA"/>
</dbReference>
<dbReference type="CDD" id="cd00093">
    <property type="entry name" value="HTH_XRE"/>
    <property type="match status" value="1"/>
</dbReference>
<evidence type="ECO:0000313" key="8">
    <source>
        <dbReference type="Proteomes" id="UP001597318"/>
    </source>
</evidence>
<dbReference type="Pfam" id="PF06803">
    <property type="entry name" value="DUF1232"/>
    <property type="match status" value="1"/>
</dbReference>
<evidence type="ECO:0000256" key="3">
    <source>
        <dbReference type="ARBA" id="ARBA00022989"/>
    </source>
</evidence>
<evidence type="ECO:0000256" key="1">
    <source>
        <dbReference type="ARBA" id="ARBA00004127"/>
    </source>
</evidence>
<accession>A0ABW5C3T7</accession>
<evidence type="ECO:0000256" key="4">
    <source>
        <dbReference type="ARBA" id="ARBA00023136"/>
    </source>
</evidence>
<comment type="caution">
    <text evidence="7">The sequence shown here is derived from an EMBL/GenBank/DDBJ whole genome shotgun (WGS) entry which is preliminary data.</text>
</comment>
<evidence type="ECO:0000256" key="5">
    <source>
        <dbReference type="SAM" id="Phobius"/>
    </source>
</evidence>
<dbReference type="Pfam" id="PF01381">
    <property type="entry name" value="HTH_3"/>
    <property type="match status" value="1"/>
</dbReference>
<sequence length="215" mass="24510">MSDKNIENELGLLLKKLLKERSISMRKLSELTEIDTATISRIVNGKRKAKPEHLQKFSKCFGVPISDFFIAAGFQNEEKKELDQPDIFMSVENIQSLLESSNVIENKFSIGEVEQQLANFEKYVETEEGKENILESFTDKLKKTGSIGPFINQLKDLYEKFRFKKGTPKELVMIGSALIYFIVSVDVIPDYIFPLGYIDDAMAIQIITNVLKIKS</sequence>
<dbReference type="SUPFAM" id="SSF47413">
    <property type="entry name" value="lambda repressor-like DNA-binding domains"/>
    <property type="match status" value="1"/>
</dbReference>
<evidence type="ECO:0000259" key="6">
    <source>
        <dbReference type="PROSITE" id="PS50943"/>
    </source>
</evidence>
<reference evidence="8" key="1">
    <citation type="journal article" date="2019" name="Int. J. Syst. Evol. Microbiol.">
        <title>The Global Catalogue of Microorganisms (GCM) 10K type strain sequencing project: providing services to taxonomists for standard genome sequencing and annotation.</title>
        <authorList>
            <consortium name="The Broad Institute Genomics Platform"/>
            <consortium name="The Broad Institute Genome Sequencing Center for Infectious Disease"/>
            <person name="Wu L."/>
            <person name="Ma J."/>
        </authorList>
    </citation>
    <scope>NUCLEOTIDE SEQUENCE [LARGE SCALE GENOMIC DNA]</scope>
    <source>
        <strain evidence="8">CGMCC 1.15474</strain>
    </source>
</reference>
<keyword evidence="4 5" id="KW-0472">Membrane</keyword>
<feature type="transmembrane region" description="Helical" evidence="5">
    <location>
        <begin position="171"/>
        <end position="192"/>
    </location>
</feature>
<proteinExistence type="predicted"/>
<keyword evidence="8" id="KW-1185">Reference proteome</keyword>
<dbReference type="PROSITE" id="PS50943">
    <property type="entry name" value="HTH_CROC1"/>
    <property type="match status" value="1"/>
</dbReference>
<organism evidence="7 8">
    <name type="scientific">Metabacillus endolithicus</name>
    <dbReference type="NCBI Taxonomy" id="1535204"/>
    <lineage>
        <taxon>Bacteria</taxon>
        <taxon>Bacillati</taxon>
        <taxon>Bacillota</taxon>
        <taxon>Bacilli</taxon>
        <taxon>Bacillales</taxon>
        <taxon>Bacillaceae</taxon>
        <taxon>Metabacillus</taxon>
    </lineage>
</organism>
<name>A0ABW5C3T7_9BACI</name>
<evidence type="ECO:0000313" key="7">
    <source>
        <dbReference type="EMBL" id="MFD2215573.1"/>
    </source>
</evidence>
<dbReference type="InterPro" id="IPR010982">
    <property type="entry name" value="Lambda_DNA-bd_dom_sf"/>
</dbReference>
<feature type="domain" description="HTH cro/C1-type" evidence="6">
    <location>
        <begin position="14"/>
        <end position="68"/>
    </location>
</feature>
<dbReference type="Gene3D" id="1.10.260.40">
    <property type="entry name" value="lambda repressor-like DNA-binding domains"/>
    <property type="match status" value="1"/>
</dbReference>
<gene>
    <name evidence="7" type="ORF">ACFSKK_17935</name>
</gene>
<dbReference type="Proteomes" id="UP001597318">
    <property type="component" value="Unassembled WGS sequence"/>
</dbReference>
<keyword evidence="2 5" id="KW-0812">Transmembrane</keyword>
<dbReference type="SMART" id="SM00530">
    <property type="entry name" value="HTH_XRE"/>
    <property type="match status" value="1"/>
</dbReference>
<comment type="subcellular location">
    <subcellularLocation>
        <location evidence="1">Endomembrane system</location>
        <topology evidence="1">Multi-pass membrane protein</topology>
    </subcellularLocation>
</comment>
<evidence type="ECO:0000256" key="2">
    <source>
        <dbReference type="ARBA" id="ARBA00022692"/>
    </source>
</evidence>
<dbReference type="InterPro" id="IPR001387">
    <property type="entry name" value="Cro/C1-type_HTH"/>
</dbReference>
<protein>
    <submittedName>
        <fullName evidence="7">Helix-turn-helix domain-containing protein</fullName>
    </submittedName>
</protein>
<dbReference type="InterPro" id="IPR010652">
    <property type="entry name" value="DUF1232"/>
</dbReference>